<dbReference type="Proteomes" id="UP000805193">
    <property type="component" value="Unassembled WGS sequence"/>
</dbReference>
<evidence type="ECO:0000313" key="1">
    <source>
        <dbReference type="EMBL" id="KAG0427746.1"/>
    </source>
</evidence>
<sequence length="245" mass="26760">MRSGFHEGSPTQKHDAGSRAADVLFKQTDRALPASTLKTPSEGRLLQTISSHQIHHPASRAQYTSHASAGQCPVGERAPCRIKQQETDPPLVYLSSGRHGQARPTDASCVAGPACLKGGVEATPANPRSRDPPKVKNKKRLRRERNGGGREVVAGNALSTLTPGGQVSGDGLEAVMESFPEPKPSRLVTLLESASECAYSLFFCGYRSLFVDSYQFEDFVFYSLWMLCLHFCVTEQMPNIVRHYA</sequence>
<evidence type="ECO:0000313" key="2">
    <source>
        <dbReference type="Proteomes" id="UP000805193"/>
    </source>
</evidence>
<comment type="caution">
    <text evidence="1">The sequence shown here is derived from an EMBL/GenBank/DDBJ whole genome shotgun (WGS) entry which is preliminary data.</text>
</comment>
<keyword evidence="2" id="KW-1185">Reference proteome</keyword>
<reference evidence="1 2" key="1">
    <citation type="journal article" date="2020" name="Cell">
        <title>Large-Scale Comparative Analyses of Tick Genomes Elucidate Their Genetic Diversity and Vector Capacities.</title>
        <authorList>
            <consortium name="Tick Genome and Microbiome Consortium (TIGMIC)"/>
            <person name="Jia N."/>
            <person name="Wang J."/>
            <person name="Shi W."/>
            <person name="Du L."/>
            <person name="Sun Y."/>
            <person name="Zhan W."/>
            <person name="Jiang J.F."/>
            <person name="Wang Q."/>
            <person name="Zhang B."/>
            <person name="Ji P."/>
            <person name="Bell-Sakyi L."/>
            <person name="Cui X.M."/>
            <person name="Yuan T.T."/>
            <person name="Jiang B.G."/>
            <person name="Yang W.F."/>
            <person name="Lam T.T."/>
            <person name="Chang Q.C."/>
            <person name="Ding S.J."/>
            <person name="Wang X.J."/>
            <person name="Zhu J.G."/>
            <person name="Ruan X.D."/>
            <person name="Zhao L."/>
            <person name="Wei J.T."/>
            <person name="Ye R.Z."/>
            <person name="Que T.C."/>
            <person name="Du C.H."/>
            <person name="Zhou Y.H."/>
            <person name="Cheng J.X."/>
            <person name="Dai P.F."/>
            <person name="Guo W.B."/>
            <person name="Han X.H."/>
            <person name="Huang E.J."/>
            <person name="Li L.F."/>
            <person name="Wei W."/>
            <person name="Gao Y.C."/>
            <person name="Liu J.Z."/>
            <person name="Shao H.Z."/>
            <person name="Wang X."/>
            <person name="Wang C.C."/>
            <person name="Yang T.C."/>
            <person name="Huo Q.B."/>
            <person name="Li W."/>
            <person name="Chen H.Y."/>
            <person name="Chen S.E."/>
            <person name="Zhou L.G."/>
            <person name="Ni X.B."/>
            <person name="Tian J.H."/>
            <person name="Sheng Y."/>
            <person name="Liu T."/>
            <person name="Pan Y.S."/>
            <person name="Xia L.Y."/>
            <person name="Li J."/>
            <person name="Zhao F."/>
            <person name="Cao W.C."/>
        </authorList>
    </citation>
    <scope>NUCLEOTIDE SEQUENCE [LARGE SCALE GENOMIC DNA]</scope>
    <source>
        <strain evidence="1">Iper-2018</strain>
    </source>
</reference>
<name>A0AC60Q454_IXOPE</name>
<organism evidence="1 2">
    <name type="scientific">Ixodes persulcatus</name>
    <name type="common">Taiga tick</name>
    <dbReference type="NCBI Taxonomy" id="34615"/>
    <lineage>
        <taxon>Eukaryota</taxon>
        <taxon>Metazoa</taxon>
        <taxon>Ecdysozoa</taxon>
        <taxon>Arthropoda</taxon>
        <taxon>Chelicerata</taxon>
        <taxon>Arachnida</taxon>
        <taxon>Acari</taxon>
        <taxon>Parasitiformes</taxon>
        <taxon>Ixodida</taxon>
        <taxon>Ixodoidea</taxon>
        <taxon>Ixodidae</taxon>
        <taxon>Ixodinae</taxon>
        <taxon>Ixodes</taxon>
    </lineage>
</organism>
<gene>
    <name evidence="1" type="ORF">HPB47_025222</name>
</gene>
<dbReference type="EMBL" id="JABSTQ010009596">
    <property type="protein sequence ID" value="KAG0427746.1"/>
    <property type="molecule type" value="Genomic_DNA"/>
</dbReference>
<protein>
    <submittedName>
        <fullName evidence="1">Uncharacterized protein</fullName>
    </submittedName>
</protein>
<proteinExistence type="predicted"/>
<accession>A0AC60Q454</accession>